<comment type="similarity">
    <text evidence="1">Belongs to the UPF0065 (bug) family.</text>
</comment>
<sequence length="320" mass="33019">MQRRPLLAAAAALPFLGLGARAHAAEVIPSLAMFIPAAPGGGWDGLGRAIEHVGVGAGLVGRCQFENLPGGAGTVGLARFITSRRGRADSLFVCGASVVGSAIASKSPVSLKDVVPVARLTEEAAVIVVPASSEFRDIRHFAEALRQEPRGIPIAGAGGGTVDHVALGLLLQALGRKPLEAQFVSFPGGGATQSAVIGAQVKAAVAGWGEFSEQVAAGRVRALATTGARRLHPDVPTLRESGYDVTATNWRGLFAAPGVAEEARRRLVAFAEALHATPAWTETLRKRGWDDAFLTGEAFSAFIAKDQADTEGVLKALGLA</sequence>
<proteinExistence type="inferred from homology"/>
<feature type="signal peptide" evidence="2">
    <location>
        <begin position="1"/>
        <end position="24"/>
    </location>
</feature>
<evidence type="ECO:0000313" key="3">
    <source>
        <dbReference type="EMBL" id="PHK94165.1"/>
    </source>
</evidence>
<dbReference type="EMBL" id="PDNU01000030">
    <property type="protein sequence ID" value="PHK94165.1"/>
    <property type="molecule type" value="Genomic_DNA"/>
</dbReference>
<keyword evidence="2" id="KW-0732">Signal</keyword>
<dbReference type="Proteomes" id="UP000223527">
    <property type="component" value="Unassembled WGS sequence"/>
</dbReference>
<dbReference type="InterPro" id="IPR005064">
    <property type="entry name" value="BUG"/>
</dbReference>
<dbReference type="PANTHER" id="PTHR42928">
    <property type="entry name" value="TRICARBOXYLATE-BINDING PROTEIN"/>
    <property type="match status" value="1"/>
</dbReference>
<evidence type="ECO:0000256" key="1">
    <source>
        <dbReference type="ARBA" id="ARBA00006987"/>
    </source>
</evidence>
<reference evidence="3 4" key="1">
    <citation type="submission" date="2017-10" db="EMBL/GenBank/DDBJ databases">
        <authorList>
            <person name="Banno H."/>
            <person name="Chua N.-H."/>
        </authorList>
    </citation>
    <scope>NUCLEOTIDE SEQUENCE [LARGE SCALE GENOMIC DNA]</scope>
    <source>
        <strain evidence="3 4">YW11</strain>
    </source>
</reference>
<dbReference type="OrthoDB" id="9780943at2"/>
<gene>
    <name evidence="3" type="ORF">CR162_14580</name>
</gene>
<feature type="chain" id="PRO_5012699795" evidence="2">
    <location>
        <begin position="25"/>
        <end position="320"/>
    </location>
</feature>
<dbReference type="Gene3D" id="3.40.190.150">
    <property type="entry name" value="Bordetella uptake gene, domain 1"/>
    <property type="match status" value="1"/>
</dbReference>
<name>A0A2C7A9U8_9PROT</name>
<dbReference type="RefSeq" id="WP_099096269.1">
    <property type="nucleotide sequence ID" value="NZ_PDNU01000030.1"/>
</dbReference>
<dbReference type="SUPFAM" id="SSF53850">
    <property type="entry name" value="Periplasmic binding protein-like II"/>
    <property type="match status" value="1"/>
</dbReference>
<dbReference type="CDD" id="cd07012">
    <property type="entry name" value="PBP2_Bug_TTT"/>
    <property type="match status" value="1"/>
</dbReference>
<dbReference type="PANTHER" id="PTHR42928:SF3">
    <property type="entry name" value="UPF0065 PROTEIN YFLP"/>
    <property type="match status" value="1"/>
</dbReference>
<evidence type="ECO:0000313" key="4">
    <source>
        <dbReference type="Proteomes" id="UP000223527"/>
    </source>
</evidence>
<organism evidence="3 4">
    <name type="scientific">Teichococcus rhizosphaerae</name>
    <dbReference type="NCBI Taxonomy" id="1335062"/>
    <lineage>
        <taxon>Bacteria</taxon>
        <taxon>Pseudomonadati</taxon>
        <taxon>Pseudomonadota</taxon>
        <taxon>Alphaproteobacteria</taxon>
        <taxon>Acetobacterales</taxon>
        <taxon>Roseomonadaceae</taxon>
        <taxon>Roseomonas</taxon>
    </lineage>
</organism>
<protein>
    <submittedName>
        <fullName evidence="3">C4-dicarboxylate ABC transporter substrate-binding protein</fullName>
    </submittedName>
</protein>
<dbReference type="PIRSF" id="PIRSF017082">
    <property type="entry name" value="YflP"/>
    <property type="match status" value="1"/>
</dbReference>
<accession>A0A2C7A9U8</accession>
<dbReference type="InterPro" id="IPR042100">
    <property type="entry name" value="Bug_dom1"/>
</dbReference>
<evidence type="ECO:0000256" key="2">
    <source>
        <dbReference type="SAM" id="SignalP"/>
    </source>
</evidence>
<dbReference type="Gene3D" id="3.40.190.10">
    <property type="entry name" value="Periplasmic binding protein-like II"/>
    <property type="match status" value="1"/>
</dbReference>
<comment type="caution">
    <text evidence="3">The sequence shown here is derived from an EMBL/GenBank/DDBJ whole genome shotgun (WGS) entry which is preliminary data.</text>
</comment>
<dbReference type="AlphaFoldDB" id="A0A2C7A9U8"/>
<dbReference type="Pfam" id="PF03401">
    <property type="entry name" value="TctC"/>
    <property type="match status" value="1"/>
</dbReference>
<keyword evidence="4" id="KW-1185">Reference proteome</keyword>